<dbReference type="PATRIC" id="fig|1193502.14.peg.238"/>
<reference evidence="4" key="1">
    <citation type="submission" date="2016-08" db="EMBL/GenBank/DDBJ databases">
        <title>Complete genome sequence of the organohalide-respiring Epsilonproteobacterium Sulfurospirillum halorespirans.</title>
        <authorList>
            <person name="Goris T."/>
            <person name="Zimmermann J."/>
            <person name="Schenz B."/>
            <person name="Lemos M."/>
            <person name="Hackermueller J."/>
            <person name="Diekert G."/>
        </authorList>
    </citation>
    <scope>NUCLEOTIDE SEQUENCE [LARGE SCALE GENOMIC DNA]</scope>
    <source>
        <strain>DSM 13726</strain>
        <strain evidence="4">PCE-M2</strain>
    </source>
</reference>
<dbReference type="NCBIfam" id="NF010507">
    <property type="entry name" value="PRK13922.10-6"/>
    <property type="match status" value="1"/>
</dbReference>
<dbReference type="STRING" id="1193502.SHALO_0234"/>
<dbReference type="Pfam" id="PF04085">
    <property type="entry name" value="MreC"/>
    <property type="match status" value="1"/>
</dbReference>
<proteinExistence type="predicted"/>
<feature type="domain" description="Rod shape-determining protein MreC beta-barrel core" evidence="2">
    <location>
        <begin position="152"/>
        <end position="244"/>
    </location>
</feature>
<evidence type="ECO:0000313" key="4">
    <source>
        <dbReference type="Proteomes" id="UP000094609"/>
    </source>
</evidence>
<dbReference type="InterPro" id="IPR055342">
    <property type="entry name" value="MreC_beta-barrel_core"/>
</dbReference>
<dbReference type="PANTHER" id="PTHR34138:SF1">
    <property type="entry name" value="CELL SHAPE-DETERMINING PROTEIN MREC"/>
    <property type="match status" value="1"/>
</dbReference>
<name>A0A1D7TGA5_9BACT</name>
<evidence type="ECO:0000256" key="1">
    <source>
        <dbReference type="SAM" id="Coils"/>
    </source>
</evidence>
<dbReference type="KEGG" id="shal:SHALO_0234"/>
<dbReference type="InterPro" id="IPR007221">
    <property type="entry name" value="MreC"/>
</dbReference>
<dbReference type="GO" id="GO:0008360">
    <property type="term" value="P:regulation of cell shape"/>
    <property type="evidence" value="ECO:0007669"/>
    <property type="project" value="InterPro"/>
</dbReference>
<dbReference type="RefSeq" id="WP_069477012.1">
    <property type="nucleotide sequence ID" value="NZ_CP017111.1"/>
</dbReference>
<organism evidence="3 4">
    <name type="scientific">Sulfurospirillum halorespirans DSM 13726</name>
    <dbReference type="NCBI Taxonomy" id="1193502"/>
    <lineage>
        <taxon>Bacteria</taxon>
        <taxon>Pseudomonadati</taxon>
        <taxon>Campylobacterota</taxon>
        <taxon>Epsilonproteobacteria</taxon>
        <taxon>Campylobacterales</taxon>
        <taxon>Sulfurospirillaceae</taxon>
        <taxon>Sulfurospirillum</taxon>
    </lineage>
</organism>
<dbReference type="InterPro" id="IPR042175">
    <property type="entry name" value="Cell/Rod_MreC_2"/>
</dbReference>
<dbReference type="GO" id="GO:0005886">
    <property type="term" value="C:plasma membrane"/>
    <property type="evidence" value="ECO:0007669"/>
    <property type="project" value="TreeGrafter"/>
</dbReference>
<dbReference type="Proteomes" id="UP000094609">
    <property type="component" value="Chromosome"/>
</dbReference>
<dbReference type="AlphaFoldDB" id="A0A1D7TGA5"/>
<sequence length="248" mass="27855">MSKLKIIILLGIFVFVSFRYSTEARHIIGSANTKILASYVEIKTKIQEKIDEHFSQQEEIQRLKTENQTLQKSAVLSIAFASKLNDMLKEHNTTGYDPQVRMVQSIGYTNLNDYGKVWLKFDEFNQSKIYGLLQQGYAAGIVVSNDGHPQGLLLSDPKAIFAVYVGNQKMQGVAQGNSKELLVKYISQWLQPHVGDEVITSGLDTLFFEGIKVGVVTEVIEEESSKTVVVKPYATPHVPSYMHVIVRN</sequence>
<feature type="coiled-coil region" evidence="1">
    <location>
        <begin position="46"/>
        <end position="73"/>
    </location>
</feature>
<evidence type="ECO:0000313" key="3">
    <source>
        <dbReference type="EMBL" id="AOO64031.1"/>
    </source>
</evidence>
<dbReference type="PANTHER" id="PTHR34138">
    <property type="entry name" value="CELL SHAPE-DETERMINING PROTEIN MREC"/>
    <property type="match status" value="1"/>
</dbReference>
<protein>
    <submittedName>
        <fullName evidence="3">Rod shape-determining protein MreC</fullName>
    </submittedName>
</protein>
<evidence type="ECO:0000259" key="2">
    <source>
        <dbReference type="Pfam" id="PF04085"/>
    </source>
</evidence>
<keyword evidence="4" id="KW-1185">Reference proteome</keyword>
<accession>A0A1D7TGA5</accession>
<dbReference type="Gene3D" id="2.40.10.350">
    <property type="entry name" value="Rod shape-determining protein MreC, domain 2"/>
    <property type="match status" value="1"/>
</dbReference>
<keyword evidence="1" id="KW-0175">Coiled coil</keyword>
<gene>
    <name evidence="3" type="ORF">SHALO_0234</name>
</gene>
<dbReference type="EMBL" id="CP017111">
    <property type="protein sequence ID" value="AOO64031.1"/>
    <property type="molecule type" value="Genomic_DNA"/>
</dbReference>